<dbReference type="EC" id="2.3.1.30" evidence="4"/>
<keyword evidence="3 4" id="KW-0012">Acyltransferase</keyword>
<evidence type="ECO:0000313" key="7">
    <source>
        <dbReference type="Proteomes" id="UP000584325"/>
    </source>
</evidence>
<organism evidence="4 7">
    <name type="scientific">Pseudoduganella umbonata</name>
    <dbReference type="NCBI Taxonomy" id="864828"/>
    <lineage>
        <taxon>Bacteria</taxon>
        <taxon>Pseudomonadati</taxon>
        <taxon>Pseudomonadota</taxon>
        <taxon>Betaproteobacteria</taxon>
        <taxon>Burkholderiales</taxon>
        <taxon>Oxalobacteraceae</taxon>
        <taxon>Telluria group</taxon>
        <taxon>Pseudoduganella</taxon>
    </lineage>
</organism>
<dbReference type="EMBL" id="JACHXS010000005">
    <property type="protein sequence ID" value="MBB3222336.1"/>
    <property type="molecule type" value="Genomic_DNA"/>
</dbReference>
<dbReference type="Pfam" id="PF00132">
    <property type="entry name" value="Hexapep"/>
    <property type="match status" value="1"/>
</dbReference>
<gene>
    <name evidence="5" type="ORF">FCL38_20560</name>
    <name evidence="4" type="ORF">FHS02_003155</name>
</gene>
<keyword evidence="6" id="KW-1185">Reference proteome</keyword>
<dbReference type="EMBL" id="CP040017">
    <property type="protein sequence ID" value="QCP12552.1"/>
    <property type="molecule type" value="Genomic_DNA"/>
</dbReference>
<evidence type="ECO:0000256" key="1">
    <source>
        <dbReference type="ARBA" id="ARBA00007274"/>
    </source>
</evidence>
<dbReference type="AlphaFoldDB" id="A0A4P8HUR5"/>
<evidence type="ECO:0000313" key="4">
    <source>
        <dbReference type="EMBL" id="MBB3222336.1"/>
    </source>
</evidence>
<accession>A0A4P8HUR5</accession>
<dbReference type="SUPFAM" id="SSF51161">
    <property type="entry name" value="Trimeric LpxA-like enzymes"/>
    <property type="match status" value="1"/>
</dbReference>
<dbReference type="InterPro" id="IPR045304">
    <property type="entry name" value="LbH_SAT"/>
</dbReference>
<comment type="similarity">
    <text evidence="1">Belongs to the transferase hexapeptide repeat family.</text>
</comment>
<evidence type="ECO:0000256" key="2">
    <source>
        <dbReference type="ARBA" id="ARBA00022679"/>
    </source>
</evidence>
<keyword evidence="2 4" id="KW-0808">Transferase</keyword>
<dbReference type="Proteomes" id="UP000298763">
    <property type="component" value="Chromosome"/>
</dbReference>
<dbReference type="CDD" id="cd03354">
    <property type="entry name" value="LbH_SAT"/>
    <property type="match status" value="1"/>
</dbReference>
<dbReference type="PANTHER" id="PTHR42811">
    <property type="entry name" value="SERINE ACETYLTRANSFERASE"/>
    <property type="match status" value="1"/>
</dbReference>
<dbReference type="InterPro" id="IPR011004">
    <property type="entry name" value="Trimer_LpxA-like_sf"/>
</dbReference>
<protein>
    <submittedName>
        <fullName evidence="4">Serine O-acetyltransferase</fullName>
        <ecNumber evidence="4">2.3.1.30</ecNumber>
    </submittedName>
    <submittedName>
        <fullName evidence="5">Serine acetyltransferase</fullName>
    </submittedName>
</protein>
<dbReference type="RefSeq" id="WP_137315386.1">
    <property type="nucleotide sequence ID" value="NZ_CP040017.1"/>
</dbReference>
<reference evidence="5 6" key="1">
    <citation type="submission" date="2019-05" db="EMBL/GenBank/DDBJ databases">
        <title>Draft Genome Sequences of Six Type Strains of the Genus Massilia.</title>
        <authorList>
            <person name="Miess H."/>
            <person name="Frediansyhah A."/>
            <person name="Gross H."/>
        </authorList>
    </citation>
    <scope>NUCLEOTIDE SEQUENCE [LARGE SCALE GENOMIC DNA]</scope>
    <source>
        <strain evidence="5 6">DSMZ 26121</strain>
    </source>
</reference>
<sequence>MIQSYQDYLDYLDADRRALHKRGSLKEWLFDDVWRFQRRLRKAEYLNNCRKNVIRRLVSQYRLRSLGTKLGFSIPMNAFGPGLAIAHTGTIVVNKGARIGANCRIHVCVNIGTAAGKSFDAPTLGDNVYIGPGAKLFGLIHIGDRTVIGANAVVNKSFEGGVTIGGIPAKVISTKDSTGLLPQDTPMA</sequence>
<evidence type="ECO:0000256" key="3">
    <source>
        <dbReference type="ARBA" id="ARBA00023315"/>
    </source>
</evidence>
<evidence type="ECO:0000313" key="5">
    <source>
        <dbReference type="EMBL" id="QCP12552.1"/>
    </source>
</evidence>
<evidence type="ECO:0000313" key="6">
    <source>
        <dbReference type="Proteomes" id="UP000298763"/>
    </source>
</evidence>
<proteinExistence type="inferred from homology"/>
<dbReference type="OrthoDB" id="8612290at2"/>
<name>A0A4P8HUR5_9BURK</name>
<reference evidence="4 7" key="2">
    <citation type="submission" date="2020-08" db="EMBL/GenBank/DDBJ databases">
        <title>Genomic Encyclopedia of Type Strains, Phase III (KMG-III): the genomes of soil and plant-associated and newly described type strains.</title>
        <authorList>
            <person name="Whitman W."/>
        </authorList>
    </citation>
    <scope>NUCLEOTIDE SEQUENCE [LARGE SCALE GENOMIC DNA]</scope>
    <source>
        <strain evidence="4 7">CECT 7753</strain>
    </source>
</reference>
<dbReference type="InterPro" id="IPR001451">
    <property type="entry name" value="Hexapep"/>
</dbReference>
<dbReference type="GO" id="GO:0009001">
    <property type="term" value="F:serine O-acetyltransferase activity"/>
    <property type="evidence" value="ECO:0007669"/>
    <property type="project" value="UniProtKB-EC"/>
</dbReference>
<dbReference type="Gene3D" id="2.160.10.10">
    <property type="entry name" value="Hexapeptide repeat proteins"/>
    <property type="match status" value="1"/>
</dbReference>
<dbReference type="Proteomes" id="UP000584325">
    <property type="component" value="Unassembled WGS sequence"/>
</dbReference>